<dbReference type="GO" id="GO:0007608">
    <property type="term" value="P:sensory perception of smell"/>
    <property type="evidence" value="ECO:0007669"/>
    <property type="project" value="UniProtKB-KW"/>
</dbReference>
<name>A0A7K4SLP6_9CHAR</name>
<keyword evidence="8" id="KW-0675">Receptor</keyword>
<evidence type="ECO:0000256" key="1">
    <source>
        <dbReference type="ARBA" id="ARBA00004651"/>
    </source>
</evidence>
<evidence type="ECO:0000256" key="2">
    <source>
        <dbReference type="ARBA" id="ARBA00022475"/>
    </source>
</evidence>
<keyword evidence="4" id="KW-0716">Sensory transduction</keyword>
<feature type="transmembrane region" description="Helical" evidence="9">
    <location>
        <begin position="90"/>
        <end position="108"/>
    </location>
</feature>
<dbReference type="Gene3D" id="1.20.1070.10">
    <property type="entry name" value="Rhodopsin 7-helix transmembrane proteins"/>
    <property type="match status" value="1"/>
</dbReference>
<dbReference type="SUPFAM" id="SSF81321">
    <property type="entry name" value="Family A G protein-coupled receptor-like"/>
    <property type="match status" value="1"/>
</dbReference>
<protein>
    <submittedName>
        <fullName evidence="11">O14I1 protein</fullName>
    </submittedName>
</protein>
<keyword evidence="4" id="KW-0552">Olfaction</keyword>
<evidence type="ECO:0000256" key="9">
    <source>
        <dbReference type="SAM" id="Phobius"/>
    </source>
</evidence>
<comment type="subcellular location">
    <subcellularLocation>
        <location evidence="1">Cell membrane</location>
        <topology evidence="1">Multi-pass membrane protein</topology>
    </subcellularLocation>
</comment>
<dbReference type="PANTHER" id="PTHR26452">
    <property type="entry name" value="OLFACTORY RECEPTOR"/>
    <property type="match status" value="1"/>
</dbReference>
<keyword evidence="5 9" id="KW-1133">Transmembrane helix</keyword>
<accession>A0A7K4SLP6</accession>
<dbReference type="Pfam" id="PF00001">
    <property type="entry name" value="7tm_1"/>
    <property type="match status" value="1"/>
</dbReference>
<evidence type="ECO:0000313" key="12">
    <source>
        <dbReference type="Proteomes" id="UP000574691"/>
    </source>
</evidence>
<dbReference type="InterPro" id="IPR017452">
    <property type="entry name" value="GPCR_Rhodpsn_7TM"/>
</dbReference>
<dbReference type="AlphaFoldDB" id="A0A7K4SLP6"/>
<sequence>QMSTRSSTTEFLFLALADMWELQLLHFWLFLGIHLAALLGNGLIITAIACDHCLRTPMYFFLLNISLLNLGSISATLPKAVANSLWDTRALSYLACAVQVFFFLFLILGEYCLLTIMAYDCYIAICKPLHYWTLLGRRACVHMAAAAWGGGFLNAVR</sequence>
<feature type="transmembrane region" description="Helical" evidence="9">
    <location>
        <begin position="25"/>
        <end position="47"/>
    </location>
</feature>
<dbReference type="EMBL" id="VYXH01000828">
    <property type="protein sequence ID" value="NWQ85927.1"/>
    <property type="molecule type" value="Genomic_DNA"/>
</dbReference>
<evidence type="ECO:0000256" key="5">
    <source>
        <dbReference type="ARBA" id="ARBA00022989"/>
    </source>
</evidence>
<feature type="domain" description="G-protein coupled receptors family 1 profile" evidence="10">
    <location>
        <begin position="40"/>
        <end position="157"/>
    </location>
</feature>
<proteinExistence type="predicted"/>
<organism evidence="11 12">
    <name type="scientific">Burhinus bistriatus</name>
    <dbReference type="NCBI Taxonomy" id="240201"/>
    <lineage>
        <taxon>Eukaryota</taxon>
        <taxon>Metazoa</taxon>
        <taxon>Chordata</taxon>
        <taxon>Craniata</taxon>
        <taxon>Vertebrata</taxon>
        <taxon>Euteleostomi</taxon>
        <taxon>Archelosauria</taxon>
        <taxon>Archosauria</taxon>
        <taxon>Dinosauria</taxon>
        <taxon>Saurischia</taxon>
        <taxon>Theropoda</taxon>
        <taxon>Coelurosauria</taxon>
        <taxon>Aves</taxon>
        <taxon>Neognathae</taxon>
        <taxon>Neoaves</taxon>
        <taxon>Charadriiformes</taxon>
        <taxon>Burhinidae</taxon>
        <taxon>Burhinus</taxon>
    </lineage>
</organism>
<keyword evidence="12" id="KW-1185">Reference proteome</keyword>
<dbReference type="Proteomes" id="UP000574691">
    <property type="component" value="Unassembled WGS sequence"/>
</dbReference>
<evidence type="ECO:0000256" key="8">
    <source>
        <dbReference type="ARBA" id="ARBA00023170"/>
    </source>
</evidence>
<gene>
    <name evidence="11" type="primary">Or14i1_2</name>
    <name evidence="11" type="ORF">BURBIS_R01511</name>
</gene>
<feature type="non-terminal residue" evidence="11">
    <location>
        <position position="1"/>
    </location>
</feature>
<dbReference type="GO" id="GO:0005886">
    <property type="term" value="C:plasma membrane"/>
    <property type="evidence" value="ECO:0007669"/>
    <property type="project" value="UniProtKB-SubCell"/>
</dbReference>
<evidence type="ECO:0000259" key="10">
    <source>
        <dbReference type="PROSITE" id="PS50262"/>
    </source>
</evidence>
<dbReference type="PROSITE" id="PS50262">
    <property type="entry name" value="G_PROTEIN_RECEP_F1_2"/>
    <property type="match status" value="1"/>
</dbReference>
<feature type="transmembrane region" description="Helical" evidence="9">
    <location>
        <begin position="59"/>
        <end position="78"/>
    </location>
</feature>
<dbReference type="InterPro" id="IPR050516">
    <property type="entry name" value="Olfactory_GPCR"/>
</dbReference>
<evidence type="ECO:0000256" key="4">
    <source>
        <dbReference type="ARBA" id="ARBA00022725"/>
    </source>
</evidence>
<comment type="caution">
    <text evidence="11">The sequence shown here is derived from an EMBL/GenBank/DDBJ whole genome shotgun (WGS) entry which is preliminary data.</text>
</comment>
<dbReference type="GO" id="GO:0004930">
    <property type="term" value="F:G protein-coupled receptor activity"/>
    <property type="evidence" value="ECO:0007669"/>
    <property type="project" value="UniProtKB-KW"/>
</dbReference>
<evidence type="ECO:0000256" key="6">
    <source>
        <dbReference type="ARBA" id="ARBA00023040"/>
    </source>
</evidence>
<evidence type="ECO:0000256" key="3">
    <source>
        <dbReference type="ARBA" id="ARBA00022692"/>
    </source>
</evidence>
<keyword evidence="3 9" id="KW-0812">Transmembrane</keyword>
<keyword evidence="7 9" id="KW-0472">Membrane</keyword>
<evidence type="ECO:0000256" key="7">
    <source>
        <dbReference type="ARBA" id="ARBA00023136"/>
    </source>
</evidence>
<keyword evidence="6" id="KW-0297">G-protein coupled receptor</keyword>
<reference evidence="11 12" key="1">
    <citation type="submission" date="2019-09" db="EMBL/GenBank/DDBJ databases">
        <title>Bird 10,000 Genomes (B10K) Project - Family phase.</title>
        <authorList>
            <person name="Zhang G."/>
        </authorList>
    </citation>
    <scope>NUCLEOTIDE SEQUENCE [LARGE SCALE GENOMIC DNA]</scope>
    <source>
        <strain evidence="11">B10K-DU-001-64</strain>
        <tissue evidence="11">Muscle</tissue>
    </source>
</reference>
<keyword evidence="6" id="KW-0807">Transducer</keyword>
<feature type="non-terminal residue" evidence="11">
    <location>
        <position position="157"/>
    </location>
</feature>
<dbReference type="InterPro" id="IPR000276">
    <property type="entry name" value="GPCR_Rhodpsn"/>
</dbReference>
<evidence type="ECO:0000313" key="11">
    <source>
        <dbReference type="EMBL" id="NWQ85927.1"/>
    </source>
</evidence>
<keyword evidence="2" id="KW-1003">Cell membrane</keyword>